<protein>
    <recommendedName>
        <fullName evidence="6">SET domain-containing protein</fullName>
    </recommendedName>
</protein>
<evidence type="ECO:0000313" key="8">
    <source>
        <dbReference type="Proteomes" id="UP000002729"/>
    </source>
</evidence>
<dbReference type="eggNOG" id="KOG1399">
    <property type="taxonomic scope" value="Eukaryota"/>
</dbReference>
<gene>
    <name evidence="7" type="ORF">AURANDRAFT_61076</name>
</gene>
<dbReference type="AlphaFoldDB" id="F0XYZ2"/>
<dbReference type="InterPro" id="IPR036188">
    <property type="entry name" value="FAD/NAD-bd_sf"/>
</dbReference>
<dbReference type="EMBL" id="GL833121">
    <property type="protein sequence ID" value="EGB11850.1"/>
    <property type="molecule type" value="Genomic_DNA"/>
</dbReference>
<dbReference type="Gene3D" id="3.50.50.60">
    <property type="entry name" value="FAD/NAD(P)-binding domain"/>
    <property type="match status" value="5"/>
</dbReference>
<accession>F0XYZ2</accession>
<keyword evidence="8" id="KW-1185">Reference proteome</keyword>
<dbReference type="CDD" id="cd20071">
    <property type="entry name" value="SET_SMYD"/>
    <property type="match status" value="1"/>
</dbReference>
<dbReference type="GO" id="GO:0050661">
    <property type="term" value="F:NADP binding"/>
    <property type="evidence" value="ECO:0007669"/>
    <property type="project" value="InterPro"/>
</dbReference>
<evidence type="ECO:0000256" key="3">
    <source>
        <dbReference type="ARBA" id="ARBA00022827"/>
    </source>
</evidence>
<dbReference type="SUPFAM" id="SSF82199">
    <property type="entry name" value="SET domain"/>
    <property type="match status" value="1"/>
</dbReference>
<sequence length="1209" mass="132251">MASYAQKGDAAAYSRDAIISNMLSEVGDALEGSLECCPALPTVLKLAHRDFAAQPGGPATGGERVAVRETAAHGLETVAAVSLRAGVAAFVERATIDWSDADAAATREAEAAVVASGWTLGGEERVARQIVAFCGASAEARTEANALHAPDDVPRAARAAVDRAAAAAVAKLYPQTDAAALARFLRVCDVNATGEAVYARVSRCQHSCAPNCWVAHHADGALGLYAIRDVRKGEPLTFAYAGANALLLLPTRLRRRSLAKLGFECACARCRGEVEDGFPSREALDLALDAARLAVADDGGLPRDLDAPRAFELFKRCYRALGPEHWAVALLGLALLDSAAAQLERTSALRFDLFAALACDALTWFANHAYLRGSVPHARAVSAANFVKDEPPKTEHVVAPQGKKSCCVIGSGASGLTVMKELTSLGHSVKCFDENLRIGGVYTKSYDRTMLTTSSLLTAYSDYSDGREDRPKFWSDEEYLAYLDGFANEYELYQHVNFRSTVKKITKCAKSGKWIVTVAVGGCHVWPHRSTFLLGKHVAPEVVAEARTEGAKTLKAFYDKAEAEGFDKVKSGHVYDYYDHVTGEKRTMDPADARAAVTKIYAFDHVAVCTGTNTWASLPRFEGQDDFLNAGGTLVHSENYKKPEVFKGQRVLIVGAGESGSDICNEIADEAAKVAIVVRGKHGHLIPRKQADGRVTDLNTNRCRYSNPYVLGDWVGYANQLAKKFVAKYGSDPSKEADERRVLQKIGELNIEQGTSAFSKFGCKNEGFVTAMVTKSAELHRDGFKLAAGKAVFKDGSEFACDAIVACTGYRNSFPMFEHPDVCDDVVCAGCGCKTKDLNAFGQNPRRLYKQIFCPVFPDGQLAFFGFARPAFGAIPPTAEMQSRFFALVVDGKVKLPDMAGMEAIAKEDQANWEWRFGYDAKRVKGLVDFQLYCDDLAAQTGSLPPLMKLFLTKPKIWWKIMFGPFTMHQYRLVGPYANPKLAARVYEKQPVGDFLECSITAAFLLTAKLAARVAAYEASEKEEKRRIEKAMDRAEQKIRAAASKVERMAKKHEDEGRELEEKRAEVARLYKDCRESRESSDKYKFEWDRSKEEVAELNDRIMRQHTEHRITQMTSEDAQEKQAKAEAEVKRLATENAALSGAGDEVVVHLAEIRKLKAELARVRADHASDLETARAALRAEAAKPAFGVCPSCGYEPAKPASRYDPNF</sequence>
<keyword evidence="4" id="KW-0560">Oxidoreductase</keyword>
<dbReference type="Pfam" id="PF00856">
    <property type="entry name" value="SET"/>
    <property type="match status" value="1"/>
</dbReference>
<keyword evidence="2" id="KW-0285">Flavoprotein</keyword>
<evidence type="ECO:0000256" key="2">
    <source>
        <dbReference type="ARBA" id="ARBA00022630"/>
    </source>
</evidence>
<keyword evidence="3" id="KW-0274">FAD</keyword>
<dbReference type="InterPro" id="IPR001214">
    <property type="entry name" value="SET_dom"/>
</dbReference>
<evidence type="ECO:0000313" key="7">
    <source>
        <dbReference type="EMBL" id="EGB11850.1"/>
    </source>
</evidence>
<dbReference type="OrthoDB" id="66881at2759"/>
<keyword evidence="5" id="KW-0175">Coiled coil</keyword>
<name>F0XYZ2_AURAN</name>
<proteinExistence type="inferred from homology"/>
<dbReference type="InterPro" id="IPR020946">
    <property type="entry name" value="Flavin_mOase-like"/>
</dbReference>
<dbReference type="InParanoid" id="F0XYZ2"/>
<feature type="coiled-coil region" evidence="5">
    <location>
        <begin position="1014"/>
        <end position="1080"/>
    </location>
</feature>
<organism evidence="8">
    <name type="scientific">Aureococcus anophagefferens</name>
    <name type="common">Harmful bloom alga</name>
    <dbReference type="NCBI Taxonomy" id="44056"/>
    <lineage>
        <taxon>Eukaryota</taxon>
        <taxon>Sar</taxon>
        <taxon>Stramenopiles</taxon>
        <taxon>Ochrophyta</taxon>
        <taxon>Pelagophyceae</taxon>
        <taxon>Pelagomonadales</taxon>
        <taxon>Pelagomonadaceae</taxon>
        <taxon>Aureococcus</taxon>
    </lineage>
</organism>
<feature type="domain" description="SET" evidence="6">
    <location>
        <begin position="195"/>
        <end position="240"/>
    </location>
</feature>
<reference evidence="7 8" key="1">
    <citation type="journal article" date="2011" name="Proc. Natl. Acad. Sci. U.S.A.">
        <title>Niche of harmful alga Aureococcus anophagefferens revealed through ecogenomics.</title>
        <authorList>
            <person name="Gobler C.J."/>
            <person name="Berry D.L."/>
            <person name="Dyhrman S.T."/>
            <person name="Wilhelm S.W."/>
            <person name="Salamov A."/>
            <person name="Lobanov A.V."/>
            <person name="Zhang Y."/>
            <person name="Collier J.L."/>
            <person name="Wurch L.L."/>
            <person name="Kustka A.B."/>
            <person name="Dill B.D."/>
            <person name="Shah M."/>
            <person name="VerBerkmoes N.C."/>
            <person name="Kuo A."/>
            <person name="Terry A."/>
            <person name="Pangilinan J."/>
            <person name="Lindquist E.A."/>
            <person name="Lucas S."/>
            <person name="Paulsen I.T."/>
            <person name="Hattenrath-Lehmann T.K."/>
            <person name="Talmage S.C."/>
            <person name="Walker E.A."/>
            <person name="Koch F."/>
            <person name="Burson A.M."/>
            <person name="Marcoval M.A."/>
            <person name="Tang Y.Z."/>
            <person name="Lecleir G.R."/>
            <person name="Coyne K.J."/>
            <person name="Berg G.M."/>
            <person name="Bertrand E.M."/>
            <person name="Saito M.A."/>
            <person name="Gladyshev V.N."/>
            <person name="Grigoriev I.V."/>
        </authorList>
    </citation>
    <scope>NUCLEOTIDE SEQUENCE [LARGE SCALE GENOMIC DNA]</scope>
    <source>
        <strain evidence="8">CCMP 1984</strain>
    </source>
</reference>
<dbReference type="InterPro" id="IPR050346">
    <property type="entry name" value="FMO-like"/>
</dbReference>
<evidence type="ECO:0000256" key="1">
    <source>
        <dbReference type="ARBA" id="ARBA00009183"/>
    </source>
</evidence>
<comment type="similarity">
    <text evidence="1">Belongs to the FMO family.</text>
</comment>
<dbReference type="KEGG" id="aaf:AURANDRAFT_61076"/>
<dbReference type="SUPFAM" id="SSF51905">
    <property type="entry name" value="FAD/NAD(P)-binding domain"/>
    <property type="match status" value="2"/>
</dbReference>
<dbReference type="GeneID" id="20223306"/>
<dbReference type="GO" id="GO:0004499">
    <property type="term" value="F:N,N-dimethylaniline monooxygenase activity"/>
    <property type="evidence" value="ECO:0007669"/>
    <property type="project" value="InterPro"/>
</dbReference>
<evidence type="ECO:0000256" key="5">
    <source>
        <dbReference type="SAM" id="Coils"/>
    </source>
</evidence>
<dbReference type="Pfam" id="PF00743">
    <property type="entry name" value="FMO-like"/>
    <property type="match status" value="2"/>
</dbReference>
<dbReference type="GO" id="GO:0050660">
    <property type="term" value="F:flavin adenine dinucleotide binding"/>
    <property type="evidence" value="ECO:0007669"/>
    <property type="project" value="InterPro"/>
</dbReference>
<evidence type="ECO:0000256" key="4">
    <source>
        <dbReference type="ARBA" id="ARBA00023002"/>
    </source>
</evidence>
<dbReference type="PANTHER" id="PTHR23023">
    <property type="entry name" value="DIMETHYLANILINE MONOOXYGENASE"/>
    <property type="match status" value="1"/>
</dbReference>
<evidence type="ECO:0000259" key="6">
    <source>
        <dbReference type="Pfam" id="PF00856"/>
    </source>
</evidence>
<dbReference type="RefSeq" id="XP_009032972.1">
    <property type="nucleotide sequence ID" value="XM_009034724.1"/>
</dbReference>
<dbReference type="Proteomes" id="UP000002729">
    <property type="component" value="Unassembled WGS sequence"/>
</dbReference>
<dbReference type="InterPro" id="IPR046341">
    <property type="entry name" value="SET_dom_sf"/>
</dbReference>
<dbReference type="Gene3D" id="2.170.270.10">
    <property type="entry name" value="SET domain"/>
    <property type="match status" value="1"/>
</dbReference>